<evidence type="ECO:0000313" key="2">
    <source>
        <dbReference type="Proteomes" id="UP001162483"/>
    </source>
</evidence>
<dbReference type="EMBL" id="CATNWA010014310">
    <property type="protein sequence ID" value="CAI9570340.1"/>
    <property type="molecule type" value="Genomic_DNA"/>
</dbReference>
<dbReference type="Proteomes" id="UP001162483">
    <property type="component" value="Unassembled WGS sequence"/>
</dbReference>
<sequence length="183" mass="20509">ATFNALIHQLPSCDLQAVLSFLHERSVALYEEDEPNMFADPNFLSSLLYPLLCDLMSVMSRTVSLCSVLLHWVQSTTTIVKEQLKEYHSWTNQQGSLHIPWLATTGCSRVHCAVLGLLVRGELLLRAHEILTQVGTPLTLGSLREELVQLKEELALHGLGHSNMKMKMGLFWRHCSTATDLGN</sequence>
<organism evidence="1 2">
    <name type="scientific">Staurois parvus</name>
    <dbReference type="NCBI Taxonomy" id="386267"/>
    <lineage>
        <taxon>Eukaryota</taxon>
        <taxon>Metazoa</taxon>
        <taxon>Chordata</taxon>
        <taxon>Craniata</taxon>
        <taxon>Vertebrata</taxon>
        <taxon>Euteleostomi</taxon>
        <taxon>Amphibia</taxon>
        <taxon>Batrachia</taxon>
        <taxon>Anura</taxon>
        <taxon>Neobatrachia</taxon>
        <taxon>Ranoidea</taxon>
        <taxon>Ranidae</taxon>
        <taxon>Staurois</taxon>
    </lineage>
</organism>
<name>A0ABN9DCN1_9NEOB</name>
<proteinExistence type="predicted"/>
<keyword evidence="2" id="KW-1185">Reference proteome</keyword>
<evidence type="ECO:0000313" key="1">
    <source>
        <dbReference type="EMBL" id="CAI9570340.1"/>
    </source>
</evidence>
<feature type="non-terminal residue" evidence="1">
    <location>
        <position position="1"/>
    </location>
</feature>
<protein>
    <submittedName>
        <fullName evidence="1">Uncharacterized protein</fullName>
    </submittedName>
</protein>
<accession>A0ABN9DCN1</accession>
<comment type="caution">
    <text evidence="1">The sequence shown here is derived from an EMBL/GenBank/DDBJ whole genome shotgun (WGS) entry which is preliminary data.</text>
</comment>
<reference evidence="1" key="1">
    <citation type="submission" date="2023-05" db="EMBL/GenBank/DDBJ databases">
        <authorList>
            <person name="Stuckert A."/>
        </authorList>
    </citation>
    <scope>NUCLEOTIDE SEQUENCE</scope>
</reference>
<gene>
    <name evidence="1" type="ORF">SPARVUS_LOCUS7086100</name>
</gene>